<reference evidence="2 3" key="1">
    <citation type="submission" date="2019-06" db="EMBL/GenBank/DDBJ databases">
        <title>A chromosomal-level reference genome of Carpinus fangiana (Coryloideae, Betulaceae).</title>
        <authorList>
            <person name="Yang X."/>
            <person name="Wang Z."/>
            <person name="Zhang L."/>
            <person name="Hao G."/>
            <person name="Liu J."/>
            <person name="Yang Y."/>
        </authorList>
    </citation>
    <scope>NUCLEOTIDE SEQUENCE [LARGE SCALE GENOMIC DNA]</scope>
    <source>
        <strain evidence="2">Cfa_2016G</strain>
        <tissue evidence="2">Leaf</tissue>
    </source>
</reference>
<sequence length="192" mass="20908">MSPRGVFGYPYSQLPRDGFFSVCDLGFQWSLQDGSFHPGGLFACVGQVGMGAFTPNPPDSRDNGGVKVQYADLCAKYMSSLEGFRIVGVWEGEEGVATKKKRNGGLQWWSSGMVRVSARERERERERGRGLGHGRAGHAEAAHRSASGAPGSLQLFFLILLIFFNLFNVHCLSPTSTLNNPKVPPLSLSLSL</sequence>
<gene>
    <name evidence="2" type="ORF">FH972_026748</name>
</gene>
<evidence type="ECO:0000313" key="2">
    <source>
        <dbReference type="EMBL" id="KAB8825667.1"/>
    </source>
</evidence>
<comment type="caution">
    <text evidence="2">The sequence shown here is derived from an EMBL/GenBank/DDBJ whole genome shotgun (WGS) entry which is preliminary data.</text>
</comment>
<name>A0A5N6L7F1_9ROSI</name>
<evidence type="ECO:0000256" key="1">
    <source>
        <dbReference type="SAM" id="MobiDB-lite"/>
    </source>
</evidence>
<keyword evidence="3" id="KW-1185">Reference proteome</keyword>
<dbReference type="OrthoDB" id="1732277at2759"/>
<dbReference type="Proteomes" id="UP000327013">
    <property type="component" value="Unassembled WGS sequence"/>
</dbReference>
<dbReference type="EMBL" id="VIBQ01000111">
    <property type="protein sequence ID" value="KAB8825667.1"/>
    <property type="molecule type" value="Genomic_DNA"/>
</dbReference>
<proteinExistence type="predicted"/>
<organism evidence="2 3">
    <name type="scientific">Carpinus fangiana</name>
    <dbReference type="NCBI Taxonomy" id="176857"/>
    <lineage>
        <taxon>Eukaryota</taxon>
        <taxon>Viridiplantae</taxon>
        <taxon>Streptophyta</taxon>
        <taxon>Embryophyta</taxon>
        <taxon>Tracheophyta</taxon>
        <taxon>Spermatophyta</taxon>
        <taxon>Magnoliopsida</taxon>
        <taxon>eudicotyledons</taxon>
        <taxon>Gunneridae</taxon>
        <taxon>Pentapetalae</taxon>
        <taxon>rosids</taxon>
        <taxon>fabids</taxon>
        <taxon>Fagales</taxon>
        <taxon>Betulaceae</taxon>
        <taxon>Carpinus</taxon>
    </lineage>
</organism>
<protein>
    <submittedName>
        <fullName evidence="2">Uncharacterized protein</fullName>
    </submittedName>
</protein>
<feature type="compositionally biased region" description="Basic and acidic residues" evidence="1">
    <location>
        <begin position="120"/>
        <end position="129"/>
    </location>
</feature>
<feature type="region of interest" description="Disordered" evidence="1">
    <location>
        <begin position="120"/>
        <end position="143"/>
    </location>
</feature>
<accession>A0A5N6L7F1</accession>
<dbReference type="AlphaFoldDB" id="A0A5N6L7F1"/>
<evidence type="ECO:0000313" key="3">
    <source>
        <dbReference type="Proteomes" id="UP000327013"/>
    </source>
</evidence>